<dbReference type="Proteomes" id="UP000254919">
    <property type="component" value="Unassembled WGS sequence"/>
</dbReference>
<dbReference type="RefSeq" id="WP_237719430.1">
    <property type="nucleotide sequence ID" value="NZ_AP031466.1"/>
</dbReference>
<organism evidence="1 2">
    <name type="scientific">Roseomonas mucosa</name>
    <dbReference type="NCBI Taxonomy" id="207340"/>
    <lineage>
        <taxon>Bacteria</taxon>
        <taxon>Pseudomonadati</taxon>
        <taxon>Pseudomonadota</taxon>
        <taxon>Alphaproteobacteria</taxon>
        <taxon>Acetobacterales</taxon>
        <taxon>Roseomonadaceae</taxon>
        <taxon>Roseomonas</taxon>
    </lineage>
</organism>
<name>A0A379PN46_9PROT</name>
<protein>
    <recommendedName>
        <fullName evidence="3">DUF4160 domain-containing protein</fullName>
    </recommendedName>
</protein>
<evidence type="ECO:0000313" key="2">
    <source>
        <dbReference type="Proteomes" id="UP000254919"/>
    </source>
</evidence>
<dbReference type="EMBL" id="UGVN01000004">
    <property type="protein sequence ID" value="SUE95722.1"/>
    <property type="molecule type" value="Genomic_DNA"/>
</dbReference>
<evidence type="ECO:0008006" key="3">
    <source>
        <dbReference type="Google" id="ProtNLM"/>
    </source>
</evidence>
<evidence type="ECO:0000313" key="1">
    <source>
        <dbReference type="EMBL" id="SUE95722.1"/>
    </source>
</evidence>
<sequence length="85" mass="9511">MGYAVLMVTVLRIHGLRVVIYANDHDPAHVHVFRDGEAKINLIGRGGLPELVWAEGMSRGEVRRTMQAITGQQAVLLARWREIHG</sequence>
<proteinExistence type="predicted"/>
<dbReference type="InterPro" id="IPR025427">
    <property type="entry name" value="DUF4160"/>
</dbReference>
<dbReference type="Pfam" id="PF13711">
    <property type="entry name" value="DUF4160"/>
    <property type="match status" value="1"/>
</dbReference>
<reference evidence="1 2" key="1">
    <citation type="submission" date="2018-06" db="EMBL/GenBank/DDBJ databases">
        <authorList>
            <consortium name="Pathogen Informatics"/>
            <person name="Doyle S."/>
        </authorList>
    </citation>
    <scope>NUCLEOTIDE SEQUENCE [LARGE SCALE GENOMIC DNA]</scope>
    <source>
        <strain evidence="1 2">NCTC13291</strain>
    </source>
</reference>
<dbReference type="GeneID" id="99631771"/>
<accession>A0A379PN46</accession>
<dbReference type="AlphaFoldDB" id="A0A379PN46"/>
<gene>
    <name evidence="1" type="ORF">NCTC13291_04610</name>
</gene>